<evidence type="ECO:0000256" key="3">
    <source>
        <dbReference type="ARBA" id="ARBA00023239"/>
    </source>
</evidence>
<gene>
    <name evidence="4" type="ORF">UFOPK1353_00452</name>
</gene>
<keyword evidence="3" id="KW-0456">Lyase</keyword>
<dbReference type="Pfam" id="PF00378">
    <property type="entry name" value="ECH_1"/>
    <property type="match status" value="1"/>
</dbReference>
<dbReference type="Gene3D" id="3.90.226.10">
    <property type="entry name" value="2-enoyl-CoA Hydratase, Chain A, domain 1"/>
    <property type="match status" value="1"/>
</dbReference>
<dbReference type="PANTHER" id="PTHR11941">
    <property type="entry name" value="ENOYL-COA HYDRATASE-RELATED"/>
    <property type="match status" value="1"/>
</dbReference>
<organism evidence="4">
    <name type="scientific">freshwater metagenome</name>
    <dbReference type="NCBI Taxonomy" id="449393"/>
    <lineage>
        <taxon>unclassified sequences</taxon>
        <taxon>metagenomes</taxon>
        <taxon>ecological metagenomes</taxon>
    </lineage>
</organism>
<dbReference type="GO" id="GO:0016829">
    <property type="term" value="F:lyase activity"/>
    <property type="evidence" value="ECO:0007669"/>
    <property type="project" value="UniProtKB-KW"/>
</dbReference>
<proteinExistence type="inferred from homology"/>
<dbReference type="PROSITE" id="PS00166">
    <property type="entry name" value="ENOYL_COA_HYDRATASE"/>
    <property type="match status" value="1"/>
</dbReference>
<reference evidence="4" key="1">
    <citation type="submission" date="2020-05" db="EMBL/GenBank/DDBJ databases">
        <authorList>
            <person name="Chiriac C."/>
            <person name="Salcher M."/>
            <person name="Ghai R."/>
            <person name="Kavagutti S V."/>
        </authorList>
    </citation>
    <scope>NUCLEOTIDE SEQUENCE</scope>
</reference>
<dbReference type="InterPro" id="IPR018376">
    <property type="entry name" value="Enoyl-CoA_hyd/isom_CS"/>
</dbReference>
<dbReference type="GO" id="GO:0006635">
    <property type="term" value="P:fatty acid beta-oxidation"/>
    <property type="evidence" value="ECO:0007669"/>
    <property type="project" value="TreeGrafter"/>
</dbReference>
<dbReference type="InterPro" id="IPR001753">
    <property type="entry name" value="Enoyl-CoA_hydra/iso"/>
</dbReference>
<dbReference type="AlphaFoldDB" id="A0A6J6B1M2"/>
<dbReference type="InterPro" id="IPR014748">
    <property type="entry name" value="Enoyl-CoA_hydra_C"/>
</dbReference>
<accession>A0A6J6B1M2</accession>
<dbReference type="Gene3D" id="1.10.12.10">
    <property type="entry name" value="Lyase 2-enoyl-coa Hydratase, Chain A, domain 2"/>
    <property type="match status" value="1"/>
</dbReference>
<dbReference type="PANTHER" id="PTHR11941:SF169">
    <property type="entry name" value="(7AS)-7A-METHYL-1,5-DIOXO-2,3,5,6,7,7A-HEXAHYDRO-1H-INDENE-CARBOXYL-COA HYDROLASE"/>
    <property type="match status" value="1"/>
</dbReference>
<sequence>MTNIVEYQVEGKVAVITLNRPDARNAINGEVASGLEAAIDKVEADDNVWIAILAANTEGQQRPVFCAGADLKAIHSGQAAALNTPRGGFGGFVYRQRKKPVIAAVDGLATAGGCELVLACDMVVATTRSAFGLAEATRNLIAGAGGLFRLPRAIGRAAAMEAILTGEPFTAQRAYELGMVNHLVEPEKATEGAMDLALRVCKAAPLAVWASRKIVLAAATESDETLINMTNKEFGAVLNSEDTKEGLTAFIEKRTPKWQGK</sequence>
<dbReference type="EMBL" id="CAEZSE010000053">
    <property type="protein sequence ID" value="CAB4532871.1"/>
    <property type="molecule type" value="Genomic_DNA"/>
</dbReference>
<protein>
    <submittedName>
        <fullName evidence="4">Unannotated protein</fullName>
    </submittedName>
</protein>
<dbReference type="InterPro" id="IPR029045">
    <property type="entry name" value="ClpP/crotonase-like_dom_sf"/>
</dbReference>
<evidence type="ECO:0000313" key="4">
    <source>
        <dbReference type="EMBL" id="CAB4532871.1"/>
    </source>
</evidence>
<comment type="similarity">
    <text evidence="1">Belongs to the enoyl-CoA hydratase/isomerase family.</text>
</comment>
<keyword evidence="2" id="KW-0443">Lipid metabolism</keyword>
<dbReference type="SUPFAM" id="SSF52096">
    <property type="entry name" value="ClpP/crotonase"/>
    <property type="match status" value="1"/>
</dbReference>
<name>A0A6J6B1M2_9ZZZZ</name>
<evidence type="ECO:0000256" key="1">
    <source>
        <dbReference type="ARBA" id="ARBA00005254"/>
    </source>
</evidence>
<evidence type="ECO:0000256" key="2">
    <source>
        <dbReference type="ARBA" id="ARBA00023098"/>
    </source>
</evidence>
<dbReference type="CDD" id="cd06558">
    <property type="entry name" value="crotonase-like"/>
    <property type="match status" value="1"/>
</dbReference>